<accession>A8E5Z1</accession>
<sequence length="263" mass="29248">PKVTMLRFICLFLLYAGAIAELPCTVIPGKLKQLDAGNGEVYGVADDDTIYFWHANRWAQIEGRLTHVTVGPAGVWGVNKDDYIYRLNNFYWVQLSGRLKQIDAGGDKFISGTNVNDDIYCVSQDPSTFPANAIPYVHLEGKLKHYACGPLGCWGVNSANEIYYRNQVTPSSCQGTGWVRVEGSLIMVEVGTDGSVFGVNSDGYVYKRVGICPRSPRGTSWIQIDVCNSFKYVSYDDGFLWLISDKGRILKCEYPESVLPDLL</sequence>
<organism evidence="4">
    <name type="scientific">Xenopus laevis</name>
    <name type="common">African clawed frog</name>
    <dbReference type="NCBI Taxonomy" id="8355"/>
    <lineage>
        <taxon>Eukaryota</taxon>
        <taxon>Metazoa</taxon>
        <taxon>Chordata</taxon>
        <taxon>Craniata</taxon>
        <taxon>Vertebrata</taxon>
        <taxon>Euteleostomi</taxon>
        <taxon>Amphibia</taxon>
        <taxon>Batrachia</taxon>
        <taxon>Anura</taxon>
        <taxon>Pipoidea</taxon>
        <taxon>Pipidae</taxon>
        <taxon>Xenopodinae</taxon>
        <taxon>Xenopus</taxon>
        <taxon>Xenopus</taxon>
    </lineage>
</organism>
<evidence type="ECO:0000256" key="3">
    <source>
        <dbReference type="SAM" id="SignalP"/>
    </source>
</evidence>
<feature type="signal peptide" evidence="3">
    <location>
        <begin position="1"/>
        <end position="20"/>
    </location>
</feature>
<protein>
    <submittedName>
        <fullName evidence="4">LOC100126627 protein</fullName>
    </submittedName>
</protein>
<dbReference type="PANTHER" id="PTHR23250:SF3">
    <property type="entry name" value="FISH-EGG LECTIN-LIKE ISOFORM X1-RELATED"/>
    <property type="match status" value="1"/>
</dbReference>
<keyword evidence="3" id="KW-0732">Signal</keyword>
<dbReference type="InterPro" id="IPR006624">
    <property type="entry name" value="Beta-propeller_rpt_TECPR"/>
</dbReference>
<comment type="similarity">
    <text evidence="2">Belongs to the tectonin family.</text>
</comment>
<evidence type="ECO:0000256" key="2">
    <source>
        <dbReference type="ARBA" id="ARBA00038331"/>
    </source>
</evidence>
<dbReference type="PANTHER" id="PTHR23250">
    <property type="entry name" value="DYSFERLIN-RELATED"/>
    <property type="match status" value="1"/>
</dbReference>
<gene>
    <name evidence="4" type="primary">LOC100126627</name>
</gene>
<reference evidence="4" key="1">
    <citation type="submission" date="2007-09" db="EMBL/GenBank/DDBJ databases">
        <authorList>
            <consortium name="NIH - Xenopus Gene Collection (XGC) project"/>
        </authorList>
    </citation>
    <scope>NUCLEOTIDE SEQUENCE [LARGE SCALE MRNA]</scope>
    <source>
        <tissue evidence="4">Forelimbs and hindlimbs</tissue>
    </source>
</reference>
<dbReference type="GO" id="GO:0030246">
    <property type="term" value="F:carbohydrate binding"/>
    <property type="evidence" value="ECO:0007669"/>
    <property type="project" value="UniProtKB-KW"/>
</dbReference>
<dbReference type="EMBL" id="BC153770">
    <property type="protein sequence ID" value="AAI53771.1"/>
    <property type="molecule type" value="mRNA"/>
</dbReference>
<feature type="chain" id="PRO_5002718493" evidence="3">
    <location>
        <begin position="21"/>
        <end position="263"/>
    </location>
</feature>
<dbReference type="Pfam" id="PF19193">
    <property type="entry name" value="Tectonin"/>
    <property type="match status" value="1"/>
</dbReference>
<keyword evidence="1" id="KW-0430">Lectin</keyword>
<name>A8E5Z1_XENLA</name>
<dbReference type="SMART" id="SM00706">
    <property type="entry name" value="TECPR"/>
    <property type="match status" value="6"/>
</dbReference>
<dbReference type="InterPro" id="IPR051513">
    <property type="entry name" value="Tectonin_beta-prop"/>
</dbReference>
<dbReference type="AlphaFoldDB" id="A8E5Z1"/>
<proteinExistence type="evidence at transcript level"/>
<feature type="non-terminal residue" evidence="4">
    <location>
        <position position="1"/>
    </location>
</feature>
<evidence type="ECO:0000313" key="4">
    <source>
        <dbReference type="EMBL" id="AAI53771.1"/>
    </source>
</evidence>
<evidence type="ECO:0000256" key="1">
    <source>
        <dbReference type="ARBA" id="ARBA00022734"/>
    </source>
</evidence>